<evidence type="ECO:0000313" key="2">
    <source>
        <dbReference type="EMBL" id="OCC14802.1"/>
    </source>
</evidence>
<reference evidence="2 3" key="1">
    <citation type="submission" date="2016-06" db="EMBL/GenBank/DDBJ databases">
        <title>Respiratory ammonification of nitrate coupled to the oxidation of elemental sulfur in deep-sea autotrophic thermophilic bacteria.</title>
        <authorList>
            <person name="Slobodkina G.B."/>
            <person name="Mardanov A.V."/>
            <person name="Ravin N.V."/>
            <person name="Frolova A.A."/>
            <person name="Viryasiv M.B."/>
            <person name="Chernyh N.A."/>
            <person name="Bonch-Osmolovskaya E.A."/>
            <person name="Slobodkin A.I."/>
        </authorList>
    </citation>
    <scope>NUCLEOTIDE SEQUENCE [LARGE SCALE GENOMIC DNA]</scope>
    <source>
        <strain evidence="2 3">S69</strain>
    </source>
</reference>
<dbReference type="STRING" id="1156395.DBT_1862"/>
<dbReference type="AlphaFoldDB" id="A0A1B9F4E7"/>
<keyword evidence="3" id="KW-1185">Reference proteome</keyword>
<evidence type="ECO:0000259" key="1">
    <source>
        <dbReference type="Pfam" id="PF08406"/>
    </source>
</evidence>
<evidence type="ECO:0000313" key="3">
    <source>
        <dbReference type="Proteomes" id="UP000093080"/>
    </source>
</evidence>
<comment type="caution">
    <text evidence="2">The sequence shown here is derived from an EMBL/GenBank/DDBJ whole genome shotgun (WGS) entry which is preliminary data.</text>
</comment>
<feature type="domain" description="CbbQ/NirQ/NorQ C-terminal" evidence="1">
    <location>
        <begin position="1"/>
        <end position="44"/>
    </location>
</feature>
<dbReference type="InterPro" id="IPR013615">
    <property type="entry name" value="CbbQ_C"/>
</dbReference>
<accession>A0A1B9F4E7</accession>
<protein>
    <recommendedName>
        <fullName evidence="1">CbbQ/NirQ/NorQ C-terminal domain-containing protein</fullName>
    </recommendedName>
</protein>
<gene>
    <name evidence="2" type="ORF">DBT_1862</name>
</gene>
<organism evidence="2 3">
    <name type="scientific">Dissulfuribacter thermophilus</name>
    <dbReference type="NCBI Taxonomy" id="1156395"/>
    <lineage>
        <taxon>Bacteria</taxon>
        <taxon>Pseudomonadati</taxon>
        <taxon>Thermodesulfobacteriota</taxon>
        <taxon>Dissulfuribacteria</taxon>
        <taxon>Dissulfuribacterales</taxon>
        <taxon>Dissulfuribacteraceae</taxon>
        <taxon>Dissulfuribacter</taxon>
    </lineage>
</organism>
<dbReference type="Proteomes" id="UP000093080">
    <property type="component" value="Unassembled WGS sequence"/>
</dbReference>
<sequence length="45" mass="4876">MLIHAGKLIRGGIEPRLACEVAICQPLTDDHELLSGLSEMVKAVF</sequence>
<proteinExistence type="predicted"/>
<dbReference type="Pfam" id="PF08406">
    <property type="entry name" value="CbbQ_C"/>
    <property type="match status" value="1"/>
</dbReference>
<name>A0A1B9F4E7_9BACT</name>
<dbReference type="EMBL" id="MAGO01000009">
    <property type="protein sequence ID" value="OCC14802.1"/>
    <property type="molecule type" value="Genomic_DNA"/>
</dbReference>